<dbReference type="Proteomes" id="UP000320475">
    <property type="component" value="Unassembled WGS sequence"/>
</dbReference>
<reference evidence="1 2" key="1">
    <citation type="journal article" date="2019" name="Sci. Rep.">
        <title>Comparative genomics of chytrid fungi reveal insights into the obligate biotrophic and pathogenic lifestyle of Synchytrium endobioticum.</title>
        <authorList>
            <person name="van de Vossenberg B.T.L.H."/>
            <person name="Warris S."/>
            <person name="Nguyen H.D.T."/>
            <person name="van Gent-Pelzer M.P.E."/>
            <person name="Joly D.L."/>
            <person name="van de Geest H.C."/>
            <person name="Bonants P.J.M."/>
            <person name="Smith D.S."/>
            <person name="Levesque C.A."/>
            <person name="van der Lee T.A.J."/>
        </authorList>
    </citation>
    <scope>NUCLEOTIDE SEQUENCE [LARGE SCALE GENOMIC DNA]</scope>
    <source>
        <strain evidence="1 2">LEV6574</strain>
    </source>
</reference>
<dbReference type="EMBL" id="QEAM01000772">
    <property type="protein sequence ID" value="TPX35380.1"/>
    <property type="molecule type" value="Genomic_DNA"/>
</dbReference>
<comment type="caution">
    <text evidence="1">The sequence shown here is derived from an EMBL/GenBank/DDBJ whole genome shotgun (WGS) entry which is preliminary data.</text>
</comment>
<dbReference type="AlphaFoldDB" id="A0A507C1I0"/>
<evidence type="ECO:0000313" key="1">
    <source>
        <dbReference type="EMBL" id="TPX35380.1"/>
    </source>
</evidence>
<gene>
    <name evidence="1" type="ORF">SeLEV6574_g08194</name>
</gene>
<accession>A0A507C1I0</accession>
<protein>
    <submittedName>
        <fullName evidence="1">Uncharacterized protein</fullName>
    </submittedName>
</protein>
<sequence>MERRLMNDMNLREARLMNILKFRMDSRGRDAFSRKYKSTTHVAITTMQLSELSIELLYLVEKLFLLLHNNLGLQARVTRITLDIRPVNGKLLHNALSPYGSLPSSPSSAASFPST</sequence>
<evidence type="ECO:0000313" key="2">
    <source>
        <dbReference type="Proteomes" id="UP000320475"/>
    </source>
</evidence>
<proteinExistence type="predicted"/>
<name>A0A507C1I0_9FUNG</name>
<organism evidence="1 2">
    <name type="scientific">Synchytrium endobioticum</name>
    <dbReference type="NCBI Taxonomy" id="286115"/>
    <lineage>
        <taxon>Eukaryota</taxon>
        <taxon>Fungi</taxon>
        <taxon>Fungi incertae sedis</taxon>
        <taxon>Chytridiomycota</taxon>
        <taxon>Chytridiomycota incertae sedis</taxon>
        <taxon>Chytridiomycetes</taxon>
        <taxon>Synchytriales</taxon>
        <taxon>Synchytriaceae</taxon>
        <taxon>Synchytrium</taxon>
    </lineage>
</organism>